<evidence type="ECO:0000256" key="3">
    <source>
        <dbReference type="ARBA" id="ARBA00022692"/>
    </source>
</evidence>
<keyword evidence="3 6" id="KW-0812">Transmembrane</keyword>
<dbReference type="EMBL" id="CP043431">
    <property type="protein sequence ID" value="QNT64372.1"/>
    <property type="molecule type" value="Genomic_DNA"/>
</dbReference>
<keyword evidence="8" id="KW-1185">Reference proteome</keyword>
<dbReference type="InterPro" id="IPR001626">
    <property type="entry name" value="ABC_TroCD"/>
</dbReference>
<gene>
    <name evidence="7" type="ORF">FY536_03320</name>
</gene>
<dbReference type="Proteomes" id="UP000516446">
    <property type="component" value="Chromosome"/>
</dbReference>
<evidence type="ECO:0000256" key="6">
    <source>
        <dbReference type="RuleBase" id="RU003943"/>
    </source>
</evidence>
<organism evidence="7 8">
    <name type="scientific">Weissella koreensis</name>
    <dbReference type="NCBI Taxonomy" id="165096"/>
    <lineage>
        <taxon>Bacteria</taxon>
        <taxon>Bacillati</taxon>
        <taxon>Bacillota</taxon>
        <taxon>Bacilli</taxon>
        <taxon>Lactobacillales</taxon>
        <taxon>Lactobacillaceae</taxon>
        <taxon>Weissella</taxon>
    </lineage>
</organism>
<dbReference type="GO" id="GO:0043190">
    <property type="term" value="C:ATP-binding cassette (ABC) transporter complex"/>
    <property type="evidence" value="ECO:0007669"/>
    <property type="project" value="InterPro"/>
</dbReference>
<dbReference type="Gene3D" id="1.10.3470.10">
    <property type="entry name" value="ABC transporter involved in vitamin B12 uptake, BtuC"/>
    <property type="match status" value="1"/>
</dbReference>
<evidence type="ECO:0000313" key="7">
    <source>
        <dbReference type="EMBL" id="QNT64372.1"/>
    </source>
</evidence>
<sequence length="260" mass="28306">MFSYTFMQNAWIVGTLIAIISAMMGVFVVAKRMSFFGHVLSEIGFAGASFGIFMSWSPLWGMLLFTAVSAISIGQLGLSEHRSESIISAVSAVAIGLGVAFLSLSEKSASSATGILFGSIFSISDENVWQVIVLALIILVLMLVLYRPFRHFAFDYETAKYSLHHETGLEIIFLLMIAVTVAISAQVVGSLLIFILLVLPSSSAMRWGRTVWQMIGLAIIFALIGVWGGLALAYWTNLPVSFYIALIEAGIYFISLARAH</sequence>
<evidence type="ECO:0000256" key="5">
    <source>
        <dbReference type="ARBA" id="ARBA00023136"/>
    </source>
</evidence>
<evidence type="ECO:0000313" key="8">
    <source>
        <dbReference type="Proteomes" id="UP000516446"/>
    </source>
</evidence>
<evidence type="ECO:0000256" key="1">
    <source>
        <dbReference type="ARBA" id="ARBA00004141"/>
    </source>
</evidence>
<dbReference type="RefSeq" id="WP_006846097.1">
    <property type="nucleotide sequence ID" value="NZ_CP026847.1"/>
</dbReference>
<keyword evidence="4" id="KW-1133">Transmembrane helix</keyword>
<dbReference type="PANTHER" id="PTHR30477">
    <property type="entry name" value="ABC-TRANSPORTER METAL-BINDING PROTEIN"/>
    <property type="match status" value="1"/>
</dbReference>
<dbReference type="PANTHER" id="PTHR30477:SF0">
    <property type="entry name" value="METAL TRANSPORT SYSTEM MEMBRANE PROTEIN TM_0125-RELATED"/>
    <property type="match status" value="1"/>
</dbReference>
<proteinExistence type="inferred from homology"/>
<accession>A0A7H1MLN6</accession>
<comment type="similarity">
    <text evidence="2 6">Belongs to the ABC-3 integral membrane protein family.</text>
</comment>
<name>A0A7H1MLN6_9LACO</name>
<dbReference type="Pfam" id="PF00950">
    <property type="entry name" value="ABC-3"/>
    <property type="match status" value="1"/>
</dbReference>
<dbReference type="GO" id="GO:0055085">
    <property type="term" value="P:transmembrane transport"/>
    <property type="evidence" value="ECO:0007669"/>
    <property type="project" value="InterPro"/>
</dbReference>
<comment type="subcellular location">
    <subcellularLocation>
        <location evidence="6">Cell membrane</location>
        <topology evidence="6">Multi-pass membrane protein</topology>
    </subcellularLocation>
    <subcellularLocation>
        <location evidence="1">Membrane</location>
        <topology evidence="1">Multi-pass membrane protein</topology>
    </subcellularLocation>
</comment>
<protein>
    <submittedName>
        <fullName evidence="7">Metal ABC transporter permease</fullName>
    </submittedName>
</protein>
<reference evidence="7 8" key="1">
    <citation type="submission" date="2019-08" db="EMBL/GenBank/DDBJ databases">
        <authorList>
            <person name="Chang H.C."/>
            <person name="Mun S.Y."/>
        </authorList>
    </citation>
    <scope>NUCLEOTIDE SEQUENCE [LARGE SCALE GENOMIC DNA]</scope>
    <source>
        <strain evidence="7 8">SK</strain>
    </source>
</reference>
<dbReference type="SUPFAM" id="SSF81345">
    <property type="entry name" value="ABC transporter involved in vitamin B12 uptake, BtuC"/>
    <property type="match status" value="1"/>
</dbReference>
<keyword evidence="6" id="KW-0813">Transport</keyword>
<evidence type="ECO:0000256" key="4">
    <source>
        <dbReference type="ARBA" id="ARBA00022989"/>
    </source>
</evidence>
<dbReference type="AlphaFoldDB" id="A0A7H1MLN6"/>
<evidence type="ECO:0000256" key="2">
    <source>
        <dbReference type="ARBA" id="ARBA00008034"/>
    </source>
</evidence>
<dbReference type="OMA" id="WLESNTQ"/>
<keyword evidence="5" id="KW-0472">Membrane</keyword>
<dbReference type="InterPro" id="IPR037294">
    <property type="entry name" value="ABC_BtuC-like"/>
</dbReference>